<dbReference type="RefSeq" id="WP_220193618.1">
    <property type="nucleotide sequence ID" value="NZ_BNJF01000001.1"/>
</dbReference>
<keyword evidence="1" id="KW-0812">Transmembrane</keyword>
<comment type="caution">
    <text evidence="2">The sequence shown here is derived from an EMBL/GenBank/DDBJ whole genome shotgun (WGS) entry which is preliminary data.</text>
</comment>
<feature type="transmembrane region" description="Helical" evidence="1">
    <location>
        <begin position="51"/>
        <end position="70"/>
    </location>
</feature>
<proteinExistence type="predicted"/>
<sequence length="143" mass="16392">MMQERTRRAGQQAKKQAVHLLRHPKRLEILFHFIKTGKLVKRLLVDRRVPALRKVAFGGVVAFLLALLLIPDLEVLLAGTVLPVIGEVLGIPLDAGLDWAVFALFATNMLRLFPQEFVTEHYENIFHDGKKVYIDAEEWEQLR</sequence>
<dbReference type="EMBL" id="BNJF01000001">
    <property type="protein sequence ID" value="GHO44205.1"/>
    <property type="molecule type" value="Genomic_DNA"/>
</dbReference>
<organism evidence="2 3">
    <name type="scientific">Ktedonospora formicarum</name>
    <dbReference type="NCBI Taxonomy" id="2778364"/>
    <lineage>
        <taxon>Bacteria</taxon>
        <taxon>Bacillati</taxon>
        <taxon>Chloroflexota</taxon>
        <taxon>Ktedonobacteria</taxon>
        <taxon>Ktedonobacterales</taxon>
        <taxon>Ktedonobacteraceae</taxon>
        <taxon>Ktedonospora</taxon>
    </lineage>
</organism>
<feature type="transmembrane region" description="Helical" evidence="1">
    <location>
        <begin position="76"/>
        <end position="105"/>
    </location>
</feature>
<dbReference type="Proteomes" id="UP000612362">
    <property type="component" value="Unassembled WGS sequence"/>
</dbReference>
<evidence type="ECO:0000313" key="3">
    <source>
        <dbReference type="Proteomes" id="UP000612362"/>
    </source>
</evidence>
<dbReference type="AlphaFoldDB" id="A0A8J3HZW6"/>
<keyword evidence="1" id="KW-0472">Membrane</keyword>
<keyword evidence="3" id="KW-1185">Reference proteome</keyword>
<keyword evidence="1" id="KW-1133">Transmembrane helix</keyword>
<reference evidence="2" key="1">
    <citation type="submission" date="2020-10" db="EMBL/GenBank/DDBJ databases">
        <title>Taxonomic study of unclassified bacteria belonging to the class Ktedonobacteria.</title>
        <authorList>
            <person name="Yabe S."/>
            <person name="Wang C.M."/>
            <person name="Zheng Y."/>
            <person name="Sakai Y."/>
            <person name="Cavaletti L."/>
            <person name="Monciardini P."/>
            <person name="Donadio S."/>
        </authorList>
    </citation>
    <scope>NUCLEOTIDE SEQUENCE</scope>
    <source>
        <strain evidence="2">SOSP1-1</strain>
    </source>
</reference>
<name>A0A8J3HZW6_9CHLR</name>
<protein>
    <submittedName>
        <fullName evidence="2">Uncharacterized protein</fullName>
    </submittedName>
</protein>
<gene>
    <name evidence="2" type="ORF">KSX_23680</name>
</gene>
<evidence type="ECO:0000313" key="2">
    <source>
        <dbReference type="EMBL" id="GHO44205.1"/>
    </source>
</evidence>
<evidence type="ECO:0000256" key="1">
    <source>
        <dbReference type="SAM" id="Phobius"/>
    </source>
</evidence>
<accession>A0A8J3HZW6</accession>